<reference evidence="3" key="1">
    <citation type="submission" date="2022-08" db="EMBL/GenBank/DDBJ databases">
        <title>Novel sulfate-reducing endosymbionts in the free-living metamonad Anaeramoeba.</title>
        <authorList>
            <person name="Jerlstrom-Hultqvist J."/>
            <person name="Cepicka I."/>
            <person name="Gallot-Lavallee L."/>
            <person name="Salas-Leiva D."/>
            <person name="Curtis B.A."/>
            <person name="Zahonova K."/>
            <person name="Pipaliya S."/>
            <person name="Dacks J."/>
            <person name="Roger A.J."/>
        </authorList>
    </citation>
    <scope>NUCLEOTIDE SEQUENCE</scope>
    <source>
        <strain evidence="3">Schooner1</strain>
    </source>
</reference>
<feature type="domain" description="RGS" evidence="2">
    <location>
        <begin position="791"/>
        <end position="909"/>
    </location>
</feature>
<feature type="compositionally biased region" description="Basic and acidic residues" evidence="1">
    <location>
        <begin position="12"/>
        <end position="29"/>
    </location>
</feature>
<dbReference type="PRINTS" id="PR01301">
    <property type="entry name" value="RGSPROTEIN"/>
</dbReference>
<dbReference type="CDD" id="cd07440">
    <property type="entry name" value="RGS"/>
    <property type="match status" value="1"/>
</dbReference>
<dbReference type="EMBL" id="JAOAOG010000191">
    <property type="protein sequence ID" value="KAJ6241775.1"/>
    <property type="molecule type" value="Genomic_DNA"/>
</dbReference>
<evidence type="ECO:0000256" key="1">
    <source>
        <dbReference type="SAM" id="MobiDB-lite"/>
    </source>
</evidence>
<dbReference type="Gene3D" id="1.10.167.10">
    <property type="entry name" value="Regulator of G-protein Signalling 4, domain 2"/>
    <property type="match status" value="1"/>
</dbReference>
<evidence type="ECO:0000259" key="2">
    <source>
        <dbReference type="PROSITE" id="PS50132"/>
    </source>
</evidence>
<gene>
    <name evidence="3" type="ORF">M0813_00481</name>
</gene>
<dbReference type="Pfam" id="PF04784">
    <property type="entry name" value="DUF547"/>
    <property type="match status" value="1"/>
</dbReference>
<feature type="compositionally biased region" description="Basic residues" evidence="1">
    <location>
        <begin position="88"/>
        <end position="98"/>
    </location>
</feature>
<dbReference type="SMART" id="SM00315">
    <property type="entry name" value="RGS"/>
    <property type="match status" value="1"/>
</dbReference>
<feature type="compositionally biased region" description="Basic residues" evidence="1">
    <location>
        <begin position="361"/>
        <end position="382"/>
    </location>
</feature>
<proteinExistence type="predicted"/>
<dbReference type="PANTHER" id="PTHR23054">
    <property type="entry name" value="TERNARY COMPLEX FACTOR MIP1, LEUCINE-ZIPPER-RELATED"/>
    <property type="match status" value="1"/>
</dbReference>
<protein>
    <submittedName>
        <fullName evidence="3">Electron carrier/ protein disulfide oxidoreductase</fullName>
    </submittedName>
</protein>
<feature type="compositionally biased region" description="Basic residues" evidence="1">
    <location>
        <begin position="30"/>
        <end position="39"/>
    </location>
</feature>
<feature type="compositionally biased region" description="Polar residues" evidence="1">
    <location>
        <begin position="278"/>
        <end position="288"/>
    </location>
</feature>
<organism evidence="3 4">
    <name type="scientific">Anaeramoeba flamelloides</name>
    <dbReference type="NCBI Taxonomy" id="1746091"/>
    <lineage>
        <taxon>Eukaryota</taxon>
        <taxon>Metamonada</taxon>
        <taxon>Anaeramoebidae</taxon>
        <taxon>Anaeramoeba</taxon>
    </lineage>
</organism>
<feature type="compositionally biased region" description="Basic and acidic residues" evidence="1">
    <location>
        <begin position="99"/>
        <end position="139"/>
    </location>
</feature>
<dbReference type="PROSITE" id="PS50132">
    <property type="entry name" value="RGS"/>
    <property type="match status" value="1"/>
</dbReference>
<name>A0ABQ8YB11_9EUKA</name>
<feature type="compositionally biased region" description="Low complexity" evidence="1">
    <location>
        <begin position="383"/>
        <end position="392"/>
    </location>
</feature>
<keyword evidence="4" id="KW-1185">Reference proteome</keyword>
<feature type="compositionally biased region" description="Low complexity" evidence="1">
    <location>
        <begin position="705"/>
        <end position="720"/>
    </location>
</feature>
<dbReference type="InterPro" id="IPR006869">
    <property type="entry name" value="DUF547"/>
</dbReference>
<dbReference type="InterPro" id="IPR036305">
    <property type="entry name" value="RGS_sf"/>
</dbReference>
<sequence length="1216" mass="143736">MSKKHSLQTVDSSHHNSGNDESRSFEEKQKKKNKTKNKKKEKEKSPSSKHKNKKKKKKGLLNKFKSRRENKKSRKQQLKAKKLEEKQKKKNKKKNSPKKGKENKEKLTKTNKESKKEAPNKDQNENVDSNKEINKPKNTEKHKHKNKRKEKQKQKEKRKENEKEMKKKRKEKKEKESEDQNLEQENNKEKEKNKGKEKEKEKNKEKEKEKEKNKEKEKEKEKNKEKEKEKEKNKEKEKEKDRKKEKGKEKENLKTKQKEEPKKESQKGSEPEDDENWTEITTKPTINPNKYKKNEQDLKKKSTTNNNNNEGDNEKDNDKDNNNKNNNINDNNNKDDHNGGDDDKDEKNDTEPSYKIDTRSRPRTRSRSRSRSRSKSSPRSRPTKSTPKPKSSPNKKPNHKSESDSNASVSDEFDSDEISETIQKKKKIKQKFLKEIEDLNLEEIKLAIKKLKFENNQLENQNMRGNLDLKLSQIQKRNRDKMSENEKMERKLEALKKKEEEWSQIIQEEESKGNKLITDGDLEELDLKIKQLQFEETKIDKENVRGNLQMKIRGANDRLRKKTQEVDKMDHQIIETEKMIKSITLDLQEEEEFDLEKKEKELEDLENELKGYQKKIRVLEFEKKNFQKKLDSLVSYSGKDRLINLKYQLSNKIRENNKLNNEIEDLKMQLKLEKRQQQNESNSNNGNDKSDSNVENDETQGRGKGNSNSKHGKNNNNNNNELFMFSDQKSSDLEDLFINESGTNQKMLKFQSENLMNTFSDVNAFFIDSMEKLSRRSITINNGGRLDSIETLNGLLQIPIGVEYFKEFLSQQLSQESILFWIEVDLFTRSRIEENLIEFSIGIYNKFIKENSLFEIEINHQTLKAIEGDIKNENYSFDMFDDAKEEIYRHLEKNFFPKFLKSDLFLEFQSKYKTDKNFLRIKDLKTGKIVANEKDNSALNIIYSRLSQIKDRNPLIISQKLIKSLIDMLHAHYSVSTEQIDCELVFQSIPFRRFLVATSELQNIDHSDIVNFNHLQKLSFWLNIYNTLILHGAIVNQIPTDKVSLLKFLQENKYKIGKYCFSLYDIKYGILLGNPNKKLKINNKYLLEKEITDSVKLLQKDKRVVFALVSLTSQSPIIKTYYPESINTELEETTKIFLSKNISIDKKNSKILLPLEIYTYSNLFGETIYQILEYVSQFLSKEDQSILLNEYNGYSVKYSRYKYFPVIEFDSNNQIL</sequence>
<feature type="compositionally biased region" description="Basic residues" evidence="1">
    <location>
        <begin position="140"/>
        <end position="156"/>
    </location>
</feature>
<dbReference type="Proteomes" id="UP001150062">
    <property type="component" value="Unassembled WGS sequence"/>
</dbReference>
<dbReference type="InterPro" id="IPR044926">
    <property type="entry name" value="RGS_subdomain_2"/>
</dbReference>
<dbReference type="SUPFAM" id="SSF48097">
    <property type="entry name" value="Regulator of G-protein signaling, RGS"/>
    <property type="match status" value="1"/>
</dbReference>
<feature type="compositionally biased region" description="Basic and acidic residues" evidence="1">
    <location>
        <begin position="312"/>
        <end position="322"/>
    </location>
</feature>
<feature type="region of interest" description="Disordered" evidence="1">
    <location>
        <begin position="1"/>
        <end position="418"/>
    </location>
</feature>
<feature type="compositionally biased region" description="Basic and acidic residues" evidence="1">
    <location>
        <begin position="185"/>
        <end position="270"/>
    </location>
</feature>
<dbReference type="InterPro" id="IPR016137">
    <property type="entry name" value="RGS"/>
</dbReference>
<accession>A0ABQ8YB11</accession>
<feature type="compositionally biased region" description="Basic residues" evidence="1">
    <location>
        <begin position="47"/>
        <end position="80"/>
    </location>
</feature>
<feature type="region of interest" description="Disordered" evidence="1">
    <location>
        <begin position="674"/>
        <end position="723"/>
    </location>
</feature>
<evidence type="ECO:0000313" key="3">
    <source>
        <dbReference type="EMBL" id="KAJ6241775.1"/>
    </source>
</evidence>
<comment type="caution">
    <text evidence="3">The sequence shown here is derived from an EMBL/GenBank/DDBJ whole genome shotgun (WGS) entry which is preliminary data.</text>
</comment>
<feature type="compositionally biased region" description="Basic and acidic residues" evidence="1">
    <location>
        <begin position="332"/>
        <end position="360"/>
    </location>
</feature>
<evidence type="ECO:0000313" key="4">
    <source>
        <dbReference type="Proteomes" id="UP001150062"/>
    </source>
</evidence>
<dbReference type="Pfam" id="PF00615">
    <property type="entry name" value="RGS"/>
    <property type="match status" value="1"/>
</dbReference>